<name>A0AC60QAH2_IXOPE</name>
<proteinExistence type="predicted"/>
<keyword evidence="2" id="KW-1185">Reference proteome</keyword>
<protein>
    <submittedName>
        <fullName evidence="1">Uncharacterized protein</fullName>
    </submittedName>
</protein>
<feature type="non-terminal residue" evidence="1">
    <location>
        <position position="1"/>
    </location>
</feature>
<accession>A0AC60QAH2</accession>
<dbReference type="EMBL" id="JABSTQ010009350">
    <property type="protein sequence ID" value="KAG0430124.1"/>
    <property type="molecule type" value="Genomic_DNA"/>
</dbReference>
<reference evidence="1 2" key="1">
    <citation type="journal article" date="2020" name="Cell">
        <title>Large-Scale Comparative Analyses of Tick Genomes Elucidate Their Genetic Diversity and Vector Capacities.</title>
        <authorList>
            <consortium name="Tick Genome and Microbiome Consortium (TIGMIC)"/>
            <person name="Jia N."/>
            <person name="Wang J."/>
            <person name="Shi W."/>
            <person name="Du L."/>
            <person name="Sun Y."/>
            <person name="Zhan W."/>
            <person name="Jiang J.F."/>
            <person name="Wang Q."/>
            <person name="Zhang B."/>
            <person name="Ji P."/>
            <person name="Bell-Sakyi L."/>
            <person name="Cui X.M."/>
            <person name="Yuan T.T."/>
            <person name="Jiang B.G."/>
            <person name="Yang W.F."/>
            <person name="Lam T.T."/>
            <person name="Chang Q.C."/>
            <person name="Ding S.J."/>
            <person name="Wang X.J."/>
            <person name="Zhu J.G."/>
            <person name="Ruan X.D."/>
            <person name="Zhao L."/>
            <person name="Wei J.T."/>
            <person name="Ye R.Z."/>
            <person name="Que T.C."/>
            <person name="Du C.H."/>
            <person name="Zhou Y.H."/>
            <person name="Cheng J.X."/>
            <person name="Dai P.F."/>
            <person name="Guo W.B."/>
            <person name="Han X.H."/>
            <person name="Huang E.J."/>
            <person name="Li L.F."/>
            <person name="Wei W."/>
            <person name="Gao Y.C."/>
            <person name="Liu J.Z."/>
            <person name="Shao H.Z."/>
            <person name="Wang X."/>
            <person name="Wang C.C."/>
            <person name="Yang T.C."/>
            <person name="Huo Q.B."/>
            <person name="Li W."/>
            <person name="Chen H.Y."/>
            <person name="Chen S.E."/>
            <person name="Zhou L.G."/>
            <person name="Ni X.B."/>
            <person name="Tian J.H."/>
            <person name="Sheng Y."/>
            <person name="Liu T."/>
            <person name="Pan Y.S."/>
            <person name="Xia L.Y."/>
            <person name="Li J."/>
            <person name="Zhao F."/>
            <person name="Cao W.C."/>
        </authorList>
    </citation>
    <scope>NUCLEOTIDE SEQUENCE [LARGE SCALE GENOMIC DNA]</scope>
    <source>
        <strain evidence="1">Iper-2018</strain>
    </source>
</reference>
<comment type="caution">
    <text evidence="1">The sequence shown here is derived from an EMBL/GenBank/DDBJ whole genome shotgun (WGS) entry which is preliminary data.</text>
</comment>
<evidence type="ECO:0000313" key="1">
    <source>
        <dbReference type="EMBL" id="KAG0430124.1"/>
    </source>
</evidence>
<dbReference type="Proteomes" id="UP000805193">
    <property type="component" value="Unassembled WGS sequence"/>
</dbReference>
<sequence>FYAKGHRVVGVEFVESVALKFFNDNGLPVEESVCPVLKCKIFQTPDKRIRIFVCSVLDFNGLCAGEMDIVWDRGGLSSIEESLRERYIAVIKSFLAPKYSYGLWGVIYDEGAVKEFPRSMPEGVLRKLFGDDVKLTCVEQLPPRPAGFTSALMTECLWHVTA</sequence>
<gene>
    <name evidence="1" type="ORF">HPB47_022982</name>
</gene>
<organism evidence="1 2">
    <name type="scientific">Ixodes persulcatus</name>
    <name type="common">Taiga tick</name>
    <dbReference type="NCBI Taxonomy" id="34615"/>
    <lineage>
        <taxon>Eukaryota</taxon>
        <taxon>Metazoa</taxon>
        <taxon>Ecdysozoa</taxon>
        <taxon>Arthropoda</taxon>
        <taxon>Chelicerata</taxon>
        <taxon>Arachnida</taxon>
        <taxon>Acari</taxon>
        <taxon>Parasitiformes</taxon>
        <taxon>Ixodida</taxon>
        <taxon>Ixodoidea</taxon>
        <taxon>Ixodidae</taxon>
        <taxon>Ixodinae</taxon>
        <taxon>Ixodes</taxon>
    </lineage>
</organism>
<evidence type="ECO:0000313" key="2">
    <source>
        <dbReference type="Proteomes" id="UP000805193"/>
    </source>
</evidence>